<protein>
    <submittedName>
        <fullName evidence="1">Uncharacterized protein</fullName>
    </submittedName>
</protein>
<dbReference type="Proteomes" id="UP000269945">
    <property type="component" value="Unassembled WGS sequence"/>
</dbReference>
<comment type="caution">
    <text evidence="1">The sequence shown here is derived from an EMBL/GenBank/DDBJ whole genome shotgun (WGS) entry which is preliminary data.</text>
</comment>
<name>A0A9X9PY68_GULGU</name>
<proteinExistence type="predicted"/>
<sequence>MGAKCLQNKPQMRKSAAALCGNGKVEIGEACDCGTEEVSLINRKVN</sequence>
<evidence type="ECO:0000313" key="1">
    <source>
        <dbReference type="EMBL" id="VCW77198.1"/>
    </source>
</evidence>
<evidence type="ECO:0000313" key="2">
    <source>
        <dbReference type="Proteomes" id="UP000269945"/>
    </source>
</evidence>
<dbReference type="EMBL" id="CYRY02008518">
    <property type="protein sequence ID" value="VCW77198.1"/>
    <property type="molecule type" value="Genomic_DNA"/>
</dbReference>
<keyword evidence="2" id="KW-1185">Reference proteome</keyword>
<accession>A0A9X9PY68</accession>
<gene>
    <name evidence="1" type="ORF">BN2614_LOCUS1</name>
</gene>
<dbReference type="AlphaFoldDB" id="A0A9X9PY68"/>
<organism evidence="1 2">
    <name type="scientific">Gulo gulo</name>
    <name type="common">Wolverine</name>
    <name type="synonym">Gluton</name>
    <dbReference type="NCBI Taxonomy" id="48420"/>
    <lineage>
        <taxon>Eukaryota</taxon>
        <taxon>Metazoa</taxon>
        <taxon>Chordata</taxon>
        <taxon>Craniata</taxon>
        <taxon>Vertebrata</taxon>
        <taxon>Euteleostomi</taxon>
        <taxon>Mammalia</taxon>
        <taxon>Eutheria</taxon>
        <taxon>Laurasiatheria</taxon>
        <taxon>Carnivora</taxon>
        <taxon>Caniformia</taxon>
        <taxon>Musteloidea</taxon>
        <taxon>Mustelidae</taxon>
        <taxon>Guloninae</taxon>
        <taxon>Gulo</taxon>
    </lineage>
</organism>
<reference evidence="1 2" key="1">
    <citation type="submission" date="2018-10" db="EMBL/GenBank/DDBJ databases">
        <authorList>
            <person name="Ekblom R."/>
            <person name="Jareborg N."/>
        </authorList>
    </citation>
    <scope>NUCLEOTIDE SEQUENCE [LARGE SCALE GENOMIC DNA]</scope>
    <source>
        <tissue evidence="1">Muscle</tissue>
    </source>
</reference>